<dbReference type="InterPro" id="IPR018747">
    <property type="entry name" value="DUF2299"/>
</dbReference>
<dbReference type="Proteomes" id="UP000582213">
    <property type="component" value="Unassembled WGS sequence"/>
</dbReference>
<keyword evidence="3" id="KW-1185">Reference proteome</keyword>
<dbReference type="EMBL" id="JACHFY010000007">
    <property type="protein sequence ID" value="MBB5253780.1"/>
    <property type="molecule type" value="Genomic_DNA"/>
</dbReference>
<evidence type="ECO:0000313" key="2">
    <source>
        <dbReference type="EMBL" id="QGR17544.1"/>
    </source>
</evidence>
<organism evidence="2 3">
    <name type="scientific">Sulfurisphaera ohwakuensis</name>
    <dbReference type="NCBI Taxonomy" id="69656"/>
    <lineage>
        <taxon>Archaea</taxon>
        <taxon>Thermoproteota</taxon>
        <taxon>Thermoprotei</taxon>
        <taxon>Sulfolobales</taxon>
        <taxon>Sulfolobaceae</taxon>
        <taxon>Sulfurisphaera</taxon>
    </lineage>
</organism>
<evidence type="ECO:0000313" key="1">
    <source>
        <dbReference type="EMBL" id="MBB5253780.1"/>
    </source>
</evidence>
<reference evidence="2 3" key="1">
    <citation type="submission" date="2019-10" db="EMBL/GenBank/DDBJ databases">
        <title>Genome Sequences from Six Type Strain Members of the Archaeal Family Sulfolobaceae: Acidianus ambivalens, Acidianus infernus, Metallosphaera prunae, Stygiolobus azoricus, Sulfolobus metallicus, and Sulfurisphaera ohwakuensis.</title>
        <authorList>
            <person name="Counts J.A."/>
            <person name="Kelly R.M."/>
        </authorList>
    </citation>
    <scope>NUCLEOTIDE SEQUENCE [LARGE SCALE GENOMIC DNA]</scope>
    <source>
        <strain evidence="2 3">TA-1</strain>
    </source>
</reference>
<name>A0A650CI66_SULOH</name>
<evidence type="ECO:0000313" key="3">
    <source>
        <dbReference type="Proteomes" id="UP000427373"/>
    </source>
</evidence>
<dbReference type="KEGG" id="soh:D1869_10345"/>
<dbReference type="OrthoDB" id="37165at2157"/>
<evidence type="ECO:0000313" key="4">
    <source>
        <dbReference type="Proteomes" id="UP000582213"/>
    </source>
</evidence>
<proteinExistence type="predicted"/>
<accession>A0A650CI66</accession>
<gene>
    <name evidence="2" type="ORF">D1869_10345</name>
    <name evidence="1" type="ORF">HNQ62_001551</name>
</gene>
<dbReference type="Pfam" id="PF10061">
    <property type="entry name" value="DUF2299"/>
    <property type="match status" value="1"/>
</dbReference>
<sequence>MATDTEIYNWFLELGMKVEKVTSGNAYFHITVSPPVENSVKVSIIRTNPNSTFYIITVIIDLDVDKLKKNPSLLKSIKLDLMRMNLEFFLIPPDAEIPKSIQIGKIVFSEGLTKNQILDTVTLVKNGAYLVLTTLEG</sequence>
<dbReference type="Gene3D" id="3.30.1460.10">
    <property type="match status" value="1"/>
</dbReference>
<dbReference type="CDD" id="cd17510">
    <property type="entry name" value="T3SC_YbjN-like_2"/>
    <property type="match status" value="1"/>
</dbReference>
<dbReference type="AlphaFoldDB" id="A0A650CI66"/>
<dbReference type="GeneID" id="42801646"/>
<protein>
    <submittedName>
        <fullName evidence="2">DUF2299 domain-containing protein</fullName>
    </submittedName>
</protein>
<dbReference type="Proteomes" id="UP000427373">
    <property type="component" value="Chromosome"/>
</dbReference>
<reference evidence="1 4" key="2">
    <citation type="submission" date="2020-08" db="EMBL/GenBank/DDBJ databases">
        <title>Genomic Encyclopedia of Type Strains, Phase IV (KMG-IV): sequencing the most valuable type-strain genomes for metagenomic binning, comparative biology and taxonomic classification.</title>
        <authorList>
            <person name="Goeker M."/>
        </authorList>
    </citation>
    <scope>NUCLEOTIDE SEQUENCE [LARGE SCALE GENOMIC DNA]</scope>
    <source>
        <strain evidence="1 4">DSM 12421</strain>
    </source>
</reference>
<dbReference type="RefSeq" id="WP_156015029.1">
    <property type="nucleotide sequence ID" value="NZ_CP045484.1"/>
</dbReference>
<dbReference type="EMBL" id="CP045484">
    <property type="protein sequence ID" value="QGR17544.1"/>
    <property type="molecule type" value="Genomic_DNA"/>
</dbReference>